<comment type="caution">
    <text evidence="1">The sequence shown here is derived from an EMBL/GenBank/DDBJ whole genome shotgun (WGS) entry which is preliminary data.</text>
</comment>
<organism evidence="1 2">
    <name type="scientific">Hufsiella ginkgonis</name>
    <dbReference type="NCBI Taxonomy" id="2695274"/>
    <lineage>
        <taxon>Bacteria</taxon>
        <taxon>Pseudomonadati</taxon>
        <taxon>Bacteroidota</taxon>
        <taxon>Sphingobacteriia</taxon>
        <taxon>Sphingobacteriales</taxon>
        <taxon>Sphingobacteriaceae</taxon>
        <taxon>Hufsiella</taxon>
    </lineage>
</organism>
<keyword evidence="2" id="KW-1185">Reference proteome</keyword>
<name>A0A7K1Y2I2_9SPHI</name>
<protein>
    <submittedName>
        <fullName evidence="1">Acylneuraminate cytidylyltransferase family protein</fullName>
    </submittedName>
</protein>
<dbReference type="Pfam" id="PF02348">
    <property type="entry name" value="CTP_transf_3"/>
    <property type="match status" value="1"/>
</dbReference>
<accession>A0A7K1Y2I2</accession>
<dbReference type="PANTHER" id="PTHR21485:SF6">
    <property type="entry name" value="N-ACYLNEURAMINATE CYTIDYLYLTRANSFERASE-RELATED"/>
    <property type="match status" value="1"/>
</dbReference>
<dbReference type="Proteomes" id="UP000451233">
    <property type="component" value="Unassembled WGS sequence"/>
</dbReference>
<dbReference type="InterPro" id="IPR029044">
    <property type="entry name" value="Nucleotide-diphossugar_trans"/>
</dbReference>
<dbReference type="InterPro" id="IPR050793">
    <property type="entry name" value="CMP-NeuNAc_synthase"/>
</dbReference>
<dbReference type="AlphaFoldDB" id="A0A7K1Y2I2"/>
<dbReference type="InterPro" id="IPR003329">
    <property type="entry name" value="Cytidylyl_trans"/>
</dbReference>
<dbReference type="SUPFAM" id="SSF53448">
    <property type="entry name" value="Nucleotide-diphospho-sugar transferases"/>
    <property type="match status" value="1"/>
</dbReference>
<reference evidence="1 2" key="1">
    <citation type="submission" date="2019-11" db="EMBL/GenBank/DDBJ databases">
        <title>Pedobacter sp. HMF7056 Genome sequencing and assembly.</title>
        <authorList>
            <person name="Kang H."/>
            <person name="Kim H."/>
            <person name="Joh K."/>
        </authorList>
    </citation>
    <scope>NUCLEOTIDE SEQUENCE [LARGE SCALE GENOMIC DNA]</scope>
    <source>
        <strain evidence="1 2">HMF7056</strain>
    </source>
</reference>
<dbReference type="GO" id="GO:0008781">
    <property type="term" value="F:N-acylneuraminate cytidylyltransferase activity"/>
    <property type="evidence" value="ECO:0007669"/>
    <property type="project" value="TreeGrafter"/>
</dbReference>
<keyword evidence="1" id="KW-0808">Transferase</keyword>
<dbReference type="RefSeq" id="WP_160908431.1">
    <property type="nucleotide sequence ID" value="NZ_WVHS01000005.1"/>
</dbReference>
<gene>
    <name evidence="1" type="ORF">GS398_19140</name>
</gene>
<evidence type="ECO:0000313" key="1">
    <source>
        <dbReference type="EMBL" id="MXV17422.1"/>
    </source>
</evidence>
<sequence>MKKIIALVPMKGNSERVKNKNLRLFNGQPLYHVVVKELLKSKLISEIVINTDSENIKKDVNANFPSVKIVDRPVEIQGDFVPMNDIIGYDMSQTDGDVYIQTHSTSPLLKIATVDKALETFLASEACDSVFSVTRFQTRFYWEDGRPVNHNPKELLRTQDLPPVFEDNSNFYIFTKQSFKEADGKRIGIKPLMYPIDKLEAVDIDEPQDFIIAEGLYKILTENA</sequence>
<dbReference type="EMBL" id="WVHS01000005">
    <property type="protein sequence ID" value="MXV17422.1"/>
    <property type="molecule type" value="Genomic_DNA"/>
</dbReference>
<keyword evidence="1" id="KW-0548">Nucleotidyltransferase</keyword>
<proteinExistence type="predicted"/>
<dbReference type="Gene3D" id="3.90.550.10">
    <property type="entry name" value="Spore Coat Polysaccharide Biosynthesis Protein SpsA, Chain A"/>
    <property type="match status" value="1"/>
</dbReference>
<evidence type="ECO:0000313" key="2">
    <source>
        <dbReference type="Proteomes" id="UP000451233"/>
    </source>
</evidence>
<dbReference type="PANTHER" id="PTHR21485">
    <property type="entry name" value="HAD SUPERFAMILY MEMBERS CMAS AND KDSC"/>
    <property type="match status" value="1"/>
</dbReference>
<dbReference type="CDD" id="cd02513">
    <property type="entry name" value="CMP-NeuAc_Synthase"/>
    <property type="match status" value="1"/>
</dbReference>